<accession>A0A4Q7M493</accession>
<evidence type="ECO:0000256" key="1">
    <source>
        <dbReference type="SAM" id="Phobius"/>
    </source>
</evidence>
<gene>
    <name evidence="2" type="ORF">EV386_2500</name>
</gene>
<keyword evidence="1" id="KW-1133">Transmembrane helix</keyword>
<keyword evidence="1" id="KW-0812">Transmembrane</keyword>
<proteinExistence type="predicted"/>
<keyword evidence="1" id="KW-0472">Membrane</keyword>
<evidence type="ECO:0000313" key="3">
    <source>
        <dbReference type="Proteomes" id="UP000293852"/>
    </source>
</evidence>
<dbReference type="EMBL" id="SGWX01000001">
    <property type="protein sequence ID" value="RZS62181.1"/>
    <property type="molecule type" value="Genomic_DNA"/>
</dbReference>
<feature type="transmembrane region" description="Helical" evidence="1">
    <location>
        <begin position="6"/>
        <end position="29"/>
    </location>
</feature>
<dbReference type="AlphaFoldDB" id="A0A4Q7M493"/>
<protein>
    <submittedName>
        <fullName evidence="2">Uncharacterized protein</fullName>
    </submittedName>
</protein>
<evidence type="ECO:0000313" key="2">
    <source>
        <dbReference type="EMBL" id="RZS62181.1"/>
    </source>
</evidence>
<dbReference type="Proteomes" id="UP000293852">
    <property type="component" value="Unassembled WGS sequence"/>
</dbReference>
<keyword evidence="3" id="KW-1185">Reference proteome</keyword>
<comment type="caution">
    <text evidence="2">The sequence shown here is derived from an EMBL/GenBank/DDBJ whole genome shotgun (WGS) entry which is preliminary data.</text>
</comment>
<name>A0A4Q7M493_9MICO</name>
<sequence>MYAGLEAFFITLLVITAVAIAWFAGYVVYKLFAGQR</sequence>
<reference evidence="2 3" key="1">
    <citation type="submission" date="2019-02" db="EMBL/GenBank/DDBJ databases">
        <title>Sequencing the genomes of 1000 actinobacteria strains.</title>
        <authorList>
            <person name="Klenk H.-P."/>
        </authorList>
    </citation>
    <scope>NUCLEOTIDE SEQUENCE [LARGE SCALE GENOMIC DNA]</scope>
    <source>
        <strain evidence="2 3">DSM 16932</strain>
    </source>
</reference>
<organism evidence="2 3">
    <name type="scientific">Xylanimonas ulmi</name>
    <dbReference type="NCBI Taxonomy" id="228973"/>
    <lineage>
        <taxon>Bacteria</taxon>
        <taxon>Bacillati</taxon>
        <taxon>Actinomycetota</taxon>
        <taxon>Actinomycetes</taxon>
        <taxon>Micrococcales</taxon>
        <taxon>Promicromonosporaceae</taxon>
        <taxon>Xylanimonas</taxon>
    </lineage>
</organism>